<gene>
    <name evidence="1" type="ORF">BECKTUN1418E_GA0071001_10687</name>
</gene>
<evidence type="ECO:0000313" key="1">
    <source>
        <dbReference type="EMBL" id="VFK61564.1"/>
    </source>
</evidence>
<sequence>MRIEIVKHAVLFVRAPPTWGANNKIIQLTKTIPMKNNHAFRDGQNLSMKTCKVRSANRPCKINGIQNRVEVHQISFFG</sequence>
<name>A0A451A6A0_9GAMM</name>
<accession>A0A451A6A0</accession>
<proteinExistence type="predicted"/>
<dbReference type="EMBL" id="CAADFV010000068">
    <property type="protein sequence ID" value="VFK61564.1"/>
    <property type="molecule type" value="Genomic_DNA"/>
</dbReference>
<reference evidence="1" key="1">
    <citation type="submission" date="2019-02" db="EMBL/GenBank/DDBJ databases">
        <authorList>
            <person name="Gruber-Vodicka R. H."/>
            <person name="Seah K. B. B."/>
        </authorList>
    </citation>
    <scope>NUCLEOTIDE SEQUENCE</scope>
    <source>
        <strain evidence="1">BECK_BY2</strain>
    </source>
</reference>
<dbReference type="AlphaFoldDB" id="A0A451A6A0"/>
<organism evidence="1">
    <name type="scientific">Candidatus Kentrum sp. TUN</name>
    <dbReference type="NCBI Taxonomy" id="2126343"/>
    <lineage>
        <taxon>Bacteria</taxon>
        <taxon>Pseudomonadati</taxon>
        <taxon>Pseudomonadota</taxon>
        <taxon>Gammaproteobacteria</taxon>
        <taxon>Candidatus Kentrum</taxon>
    </lineage>
</organism>
<protein>
    <submittedName>
        <fullName evidence="1">Uncharacterized protein</fullName>
    </submittedName>
</protein>